<keyword evidence="5" id="KW-1185">Reference proteome</keyword>
<dbReference type="RefSeq" id="WP_134048391.1">
    <property type="nucleotide sequence ID" value="NZ_PECB01000003.1"/>
</dbReference>
<organism evidence="4 5">
    <name type="scientific">Mycobacteroides franklinii</name>
    <dbReference type="NCBI Taxonomy" id="948102"/>
    <lineage>
        <taxon>Bacteria</taxon>
        <taxon>Bacillati</taxon>
        <taxon>Actinomycetota</taxon>
        <taxon>Actinomycetes</taxon>
        <taxon>Mycobacteriales</taxon>
        <taxon>Mycobacteriaceae</taxon>
        <taxon>Mycobacteroides</taxon>
    </lineage>
</organism>
<evidence type="ECO:0000313" key="4">
    <source>
        <dbReference type="EMBL" id="TDZ52969.1"/>
    </source>
</evidence>
<dbReference type="Pfam" id="PF13578">
    <property type="entry name" value="Methyltransf_24"/>
    <property type="match status" value="1"/>
</dbReference>
<dbReference type="PROSITE" id="PS51682">
    <property type="entry name" value="SAM_OMT_I"/>
    <property type="match status" value="1"/>
</dbReference>
<evidence type="ECO:0000256" key="1">
    <source>
        <dbReference type="ARBA" id="ARBA00022603"/>
    </source>
</evidence>
<dbReference type="InterPro" id="IPR002935">
    <property type="entry name" value="SAM_O-MeTrfase"/>
</dbReference>
<keyword evidence="2 4" id="KW-0808">Transferase</keyword>
<comment type="caution">
    <text evidence="4">The sequence shown here is derived from an EMBL/GenBank/DDBJ whole genome shotgun (WGS) entry which is preliminary data.</text>
</comment>
<gene>
    <name evidence="4" type="ORF">CCUG63697_01455</name>
</gene>
<dbReference type="GO" id="GO:0032259">
    <property type="term" value="P:methylation"/>
    <property type="evidence" value="ECO:0007669"/>
    <property type="project" value="UniProtKB-KW"/>
</dbReference>
<proteinExistence type="predicted"/>
<dbReference type="InterPro" id="IPR029063">
    <property type="entry name" value="SAM-dependent_MTases_sf"/>
</dbReference>
<dbReference type="EMBL" id="PECC01000026">
    <property type="protein sequence ID" value="TDZ52969.1"/>
    <property type="molecule type" value="Genomic_DNA"/>
</dbReference>
<protein>
    <submittedName>
        <fullName evidence="4">O-methyltransferase</fullName>
    </submittedName>
</protein>
<evidence type="ECO:0000256" key="3">
    <source>
        <dbReference type="ARBA" id="ARBA00022691"/>
    </source>
</evidence>
<evidence type="ECO:0000313" key="5">
    <source>
        <dbReference type="Proteomes" id="UP000295165"/>
    </source>
</evidence>
<keyword evidence="1 4" id="KW-0489">Methyltransferase</keyword>
<dbReference type="Gene3D" id="3.40.50.150">
    <property type="entry name" value="Vaccinia Virus protein VP39"/>
    <property type="match status" value="1"/>
</dbReference>
<keyword evidence="3" id="KW-0949">S-adenosyl-L-methionine</keyword>
<dbReference type="Proteomes" id="UP000295165">
    <property type="component" value="Unassembled WGS sequence"/>
</dbReference>
<evidence type="ECO:0000256" key="2">
    <source>
        <dbReference type="ARBA" id="ARBA00022679"/>
    </source>
</evidence>
<accession>A0A4R8RFI8</accession>
<dbReference type="GO" id="GO:0008171">
    <property type="term" value="F:O-methyltransferase activity"/>
    <property type="evidence" value="ECO:0007669"/>
    <property type="project" value="InterPro"/>
</dbReference>
<dbReference type="SUPFAM" id="SSF53335">
    <property type="entry name" value="S-adenosyl-L-methionine-dependent methyltransferases"/>
    <property type="match status" value="1"/>
</dbReference>
<reference evidence="4 5" key="1">
    <citation type="journal article" date="2019" name="Sci. Rep.">
        <title>Extended insight into the Mycobacterium chelonae-abscessus complex through whole genome sequencing of Mycobacterium salmoniphilum outbreak and Mycobacterium salmoniphilum-like strains.</title>
        <authorList>
            <person name="Behra P.R.K."/>
            <person name="Das S."/>
            <person name="Pettersson B.M.F."/>
            <person name="Shirreff L."/>
            <person name="DuCote T."/>
            <person name="Jacobsson K.G."/>
            <person name="Ennis D.G."/>
            <person name="Kirsebom L.A."/>
        </authorList>
    </citation>
    <scope>NUCLEOTIDE SEQUENCE [LARGE SCALE GENOMIC DNA]</scope>
    <source>
        <strain evidence="4 5">CCUG 63697</strain>
    </source>
</reference>
<dbReference type="PANTHER" id="PTHR43167:SF1">
    <property type="entry name" value="PUTATIVE (AFU_ORTHOLOGUE AFUA_6G01830)-RELATED"/>
    <property type="match status" value="1"/>
</dbReference>
<sequence>MNTLTTAPVADVLGRLFHEAQIADGPMIANMRKDDAAGVDLLSDVLEAEARDYHGLYHEAAENFLNVTPEFGRLLYICARTRNACRIVEFGTSFGISTIHLACALRDNGGGTVVGTELEPTKVARAYGHLEAAGLADLVEIRVGDALDTLRRSFGGPIDLVHLDGAFSLYLPVLTLLEPHLQPNALVLAENGTKNYLDYVRNPVNGYLSVPVTFGQERGNEISLFTR</sequence>
<dbReference type="AlphaFoldDB" id="A0A4R8RFI8"/>
<dbReference type="PANTHER" id="PTHR43167">
    <property type="entry name" value="PUTATIVE (AFU_ORTHOLOGUE AFUA_6G01830)-RELATED"/>
    <property type="match status" value="1"/>
</dbReference>
<name>A0A4R8RFI8_9MYCO</name>